<feature type="transmembrane region" description="Helical" evidence="5">
    <location>
        <begin position="64"/>
        <end position="82"/>
    </location>
</feature>
<evidence type="ECO:0000259" key="6">
    <source>
        <dbReference type="Pfam" id="PF00892"/>
    </source>
</evidence>
<protein>
    <recommendedName>
        <fullName evidence="6">EamA domain-containing protein</fullName>
    </recommendedName>
</protein>
<feature type="transmembrane region" description="Helical" evidence="5">
    <location>
        <begin position="6"/>
        <end position="25"/>
    </location>
</feature>
<name>A0A381PA50_9ZZZZ</name>
<feature type="transmembrane region" description="Helical" evidence="5">
    <location>
        <begin position="37"/>
        <end position="58"/>
    </location>
</feature>
<reference evidence="7" key="1">
    <citation type="submission" date="2018-05" db="EMBL/GenBank/DDBJ databases">
        <authorList>
            <person name="Lanie J.A."/>
            <person name="Ng W.-L."/>
            <person name="Kazmierczak K.M."/>
            <person name="Andrzejewski T.M."/>
            <person name="Davidsen T.M."/>
            <person name="Wayne K.J."/>
            <person name="Tettelin H."/>
            <person name="Glass J.I."/>
            <person name="Rusch D."/>
            <person name="Podicherti R."/>
            <person name="Tsui H.-C.T."/>
            <person name="Winkler M.E."/>
        </authorList>
    </citation>
    <scope>NUCLEOTIDE SEQUENCE</scope>
</reference>
<feature type="domain" description="EamA" evidence="6">
    <location>
        <begin position="112"/>
        <end position="243"/>
    </location>
</feature>
<evidence type="ECO:0000256" key="2">
    <source>
        <dbReference type="ARBA" id="ARBA00022692"/>
    </source>
</evidence>
<keyword evidence="2 5" id="KW-0812">Transmembrane</keyword>
<dbReference type="AlphaFoldDB" id="A0A381PA50"/>
<keyword evidence="3 5" id="KW-1133">Transmembrane helix</keyword>
<evidence type="ECO:0000256" key="1">
    <source>
        <dbReference type="ARBA" id="ARBA00004141"/>
    </source>
</evidence>
<evidence type="ECO:0000256" key="4">
    <source>
        <dbReference type="ARBA" id="ARBA00023136"/>
    </source>
</evidence>
<gene>
    <name evidence="7" type="ORF">METZ01_LOCUS16710</name>
</gene>
<keyword evidence="4 5" id="KW-0472">Membrane</keyword>
<dbReference type="Pfam" id="PF00892">
    <property type="entry name" value="EamA"/>
    <property type="match status" value="1"/>
</dbReference>
<evidence type="ECO:0000313" key="7">
    <source>
        <dbReference type="EMBL" id="SUZ63856.1"/>
    </source>
</evidence>
<accession>A0A381PA50</accession>
<dbReference type="InterPro" id="IPR037185">
    <property type="entry name" value="EmrE-like"/>
</dbReference>
<feature type="transmembrane region" description="Helical" evidence="5">
    <location>
        <begin position="142"/>
        <end position="160"/>
    </location>
</feature>
<organism evidence="7">
    <name type="scientific">marine metagenome</name>
    <dbReference type="NCBI Taxonomy" id="408172"/>
    <lineage>
        <taxon>unclassified sequences</taxon>
        <taxon>metagenomes</taxon>
        <taxon>ecological metagenomes</taxon>
    </lineage>
</organism>
<proteinExistence type="predicted"/>
<dbReference type="InterPro" id="IPR050638">
    <property type="entry name" value="AA-Vitamin_Transporters"/>
</dbReference>
<dbReference type="InterPro" id="IPR000620">
    <property type="entry name" value="EamA_dom"/>
</dbReference>
<sequence>MFDQLAPASVALLRVLGAGLVLIGFRRSWRRKWTKQDLLWAGAFGVVLASMNLLIYLAMDRLPLGNAVAMEFLGPIAVAAIGARNLRSAVALIIATLGVLILAGVQSEGTLLGVVFALLAGAMWAGYIVLGHRVARDGPAVDGLGVGMLIGALAISPLGIGGVGDAFLSPGLLGLALATGLLSNVVPYGIDQVVMKKITRARFALLQALLPVTAAVVGFLALSQSPSVTECLGIGAVMLAIAMSGEK</sequence>
<evidence type="ECO:0000256" key="5">
    <source>
        <dbReference type="SAM" id="Phobius"/>
    </source>
</evidence>
<feature type="transmembrane region" description="Helical" evidence="5">
    <location>
        <begin position="89"/>
        <end position="105"/>
    </location>
</feature>
<dbReference type="GO" id="GO:0016020">
    <property type="term" value="C:membrane"/>
    <property type="evidence" value="ECO:0007669"/>
    <property type="project" value="UniProtKB-SubCell"/>
</dbReference>
<dbReference type="PANTHER" id="PTHR32322:SF2">
    <property type="entry name" value="EAMA DOMAIN-CONTAINING PROTEIN"/>
    <property type="match status" value="1"/>
</dbReference>
<evidence type="ECO:0000256" key="3">
    <source>
        <dbReference type="ARBA" id="ARBA00022989"/>
    </source>
</evidence>
<feature type="transmembrane region" description="Helical" evidence="5">
    <location>
        <begin position="202"/>
        <end position="221"/>
    </location>
</feature>
<dbReference type="EMBL" id="UINC01000927">
    <property type="protein sequence ID" value="SUZ63856.1"/>
    <property type="molecule type" value="Genomic_DNA"/>
</dbReference>
<comment type="subcellular location">
    <subcellularLocation>
        <location evidence="1">Membrane</location>
        <topology evidence="1">Multi-pass membrane protein</topology>
    </subcellularLocation>
</comment>
<dbReference type="PANTHER" id="PTHR32322">
    <property type="entry name" value="INNER MEMBRANE TRANSPORTER"/>
    <property type="match status" value="1"/>
</dbReference>
<feature type="transmembrane region" description="Helical" evidence="5">
    <location>
        <begin position="166"/>
        <end position="190"/>
    </location>
</feature>
<dbReference type="SUPFAM" id="SSF103481">
    <property type="entry name" value="Multidrug resistance efflux transporter EmrE"/>
    <property type="match status" value="1"/>
</dbReference>
<feature type="transmembrane region" description="Helical" evidence="5">
    <location>
        <begin position="111"/>
        <end position="130"/>
    </location>
</feature>